<dbReference type="GO" id="GO:0051724">
    <property type="term" value="F:NAD transmembrane transporter activity"/>
    <property type="evidence" value="ECO:0007669"/>
    <property type="project" value="TreeGrafter"/>
</dbReference>
<dbReference type="PANTHER" id="PTHR46131:SF1">
    <property type="entry name" value="SD08549P"/>
    <property type="match status" value="1"/>
</dbReference>
<evidence type="ECO:0000313" key="13">
    <source>
        <dbReference type="Proteomes" id="UP000410492"/>
    </source>
</evidence>
<dbReference type="InterPro" id="IPR018108">
    <property type="entry name" value="MCP_transmembrane"/>
</dbReference>
<protein>
    <recommendedName>
        <fullName evidence="14">Mitochondrial carrier protein</fullName>
    </recommendedName>
</protein>
<evidence type="ECO:0008006" key="14">
    <source>
        <dbReference type="Google" id="ProtNLM"/>
    </source>
</evidence>
<name>A0A653BRR5_CALMS</name>
<evidence type="ECO:0000313" key="12">
    <source>
        <dbReference type="EMBL" id="VEN38279.1"/>
    </source>
</evidence>
<dbReference type="Proteomes" id="UP000410492">
    <property type="component" value="Unassembled WGS sequence"/>
</dbReference>
<dbReference type="Pfam" id="PF00153">
    <property type="entry name" value="Mito_carr"/>
    <property type="match status" value="1"/>
</dbReference>
<dbReference type="PROSITE" id="PS50920">
    <property type="entry name" value="SOLCAR"/>
    <property type="match status" value="1"/>
</dbReference>
<accession>A0A653BRR5</accession>
<evidence type="ECO:0000256" key="8">
    <source>
        <dbReference type="ARBA" id="ARBA00023128"/>
    </source>
</evidence>
<dbReference type="SUPFAM" id="SSF103506">
    <property type="entry name" value="Mitochondrial carrier"/>
    <property type="match status" value="1"/>
</dbReference>
<evidence type="ECO:0000256" key="9">
    <source>
        <dbReference type="ARBA" id="ARBA00023136"/>
    </source>
</evidence>
<organism evidence="12 13">
    <name type="scientific">Callosobruchus maculatus</name>
    <name type="common">Southern cowpea weevil</name>
    <name type="synonym">Pulse bruchid</name>
    <dbReference type="NCBI Taxonomy" id="64391"/>
    <lineage>
        <taxon>Eukaryota</taxon>
        <taxon>Metazoa</taxon>
        <taxon>Ecdysozoa</taxon>
        <taxon>Arthropoda</taxon>
        <taxon>Hexapoda</taxon>
        <taxon>Insecta</taxon>
        <taxon>Pterygota</taxon>
        <taxon>Neoptera</taxon>
        <taxon>Endopterygota</taxon>
        <taxon>Coleoptera</taxon>
        <taxon>Polyphaga</taxon>
        <taxon>Cucujiformia</taxon>
        <taxon>Chrysomeloidea</taxon>
        <taxon>Chrysomelidae</taxon>
        <taxon>Bruchinae</taxon>
        <taxon>Bruchini</taxon>
        <taxon>Callosobruchus</taxon>
    </lineage>
</organism>
<dbReference type="Gene3D" id="1.50.40.10">
    <property type="entry name" value="Mitochondrial carrier domain"/>
    <property type="match status" value="1"/>
</dbReference>
<dbReference type="PANTHER" id="PTHR46131">
    <property type="entry name" value="SD08549P"/>
    <property type="match status" value="1"/>
</dbReference>
<keyword evidence="8" id="KW-0496">Mitochondrion</keyword>
<keyword evidence="4 10" id="KW-0812">Transmembrane</keyword>
<comment type="similarity">
    <text evidence="2 11">Belongs to the mitochondrial carrier (TC 2.A.29) family.</text>
</comment>
<dbReference type="OrthoDB" id="2139348at2759"/>
<dbReference type="InterPro" id="IPR023395">
    <property type="entry name" value="MCP_dom_sf"/>
</dbReference>
<keyword evidence="3 11" id="KW-0813">Transport</keyword>
<keyword evidence="7" id="KW-1133">Transmembrane helix</keyword>
<evidence type="ECO:0000256" key="5">
    <source>
        <dbReference type="ARBA" id="ARBA00022737"/>
    </source>
</evidence>
<evidence type="ECO:0000256" key="4">
    <source>
        <dbReference type="ARBA" id="ARBA00022692"/>
    </source>
</evidence>
<keyword evidence="13" id="KW-1185">Reference proteome</keyword>
<dbReference type="EMBL" id="CAACVG010004274">
    <property type="protein sequence ID" value="VEN38279.1"/>
    <property type="molecule type" value="Genomic_DNA"/>
</dbReference>
<dbReference type="GO" id="GO:0005743">
    <property type="term" value="C:mitochondrial inner membrane"/>
    <property type="evidence" value="ECO:0007669"/>
    <property type="project" value="UniProtKB-SubCell"/>
</dbReference>
<comment type="subcellular location">
    <subcellularLocation>
        <location evidence="1">Mitochondrion inner membrane</location>
        <topology evidence="1">Multi-pass membrane protein</topology>
    </subcellularLocation>
</comment>
<keyword evidence="6" id="KW-0999">Mitochondrion inner membrane</keyword>
<evidence type="ECO:0000256" key="6">
    <source>
        <dbReference type="ARBA" id="ARBA00022792"/>
    </source>
</evidence>
<keyword evidence="9 10" id="KW-0472">Membrane</keyword>
<evidence type="ECO:0000256" key="11">
    <source>
        <dbReference type="RuleBase" id="RU000488"/>
    </source>
</evidence>
<evidence type="ECO:0000256" key="7">
    <source>
        <dbReference type="ARBA" id="ARBA00022989"/>
    </source>
</evidence>
<feature type="repeat" description="Solcar" evidence="10">
    <location>
        <begin position="53"/>
        <end position="138"/>
    </location>
</feature>
<sequence>MFHTFIALRSIGVAEYFRGVSLLFWRNTMSNSIFFILKSELQKYFDKDEIAVTHNIRNFVTGGCLGMFMSTAMYPLKVVKVEIQKDVGGPFLPIREVVTSIYKIGGVRRFYKGAMLNGMRALLSWGVTNMVFEYMKDKFG</sequence>
<proteinExistence type="inferred from homology"/>
<evidence type="ECO:0000256" key="1">
    <source>
        <dbReference type="ARBA" id="ARBA00004448"/>
    </source>
</evidence>
<dbReference type="InterPro" id="IPR052465">
    <property type="entry name" value="Mito_NAD+_Carrier"/>
</dbReference>
<dbReference type="AlphaFoldDB" id="A0A653BRR5"/>
<keyword evidence="5" id="KW-0677">Repeat</keyword>
<reference evidence="12 13" key="1">
    <citation type="submission" date="2019-01" db="EMBL/GenBank/DDBJ databases">
        <authorList>
            <person name="Sayadi A."/>
        </authorList>
    </citation>
    <scope>NUCLEOTIDE SEQUENCE [LARGE SCALE GENOMIC DNA]</scope>
</reference>
<evidence type="ECO:0000256" key="10">
    <source>
        <dbReference type="PROSITE-ProRule" id="PRU00282"/>
    </source>
</evidence>
<gene>
    <name evidence="12" type="ORF">CALMAC_LOCUS3224</name>
</gene>
<evidence type="ECO:0000256" key="3">
    <source>
        <dbReference type="ARBA" id="ARBA00022448"/>
    </source>
</evidence>
<evidence type="ECO:0000256" key="2">
    <source>
        <dbReference type="ARBA" id="ARBA00006375"/>
    </source>
</evidence>